<dbReference type="RefSeq" id="WP_190575805.1">
    <property type="nucleotide sequence ID" value="NZ_CAWPQU010000012.1"/>
</dbReference>
<feature type="compositionally biased region" description="Polar residues" evidence="1">
    <location>
        <begin position="50"/>
        <end position="80"/>
    </location>
</feature>
<name>A0ABR8C5I2_9CYAN</name>
<sequence>MFITIALSFRKPMIASHPQSNSDRLLLSGTLYVQSDRPLIPQASDRKSPQIKQRSPIFSDTINVQSDRSLIPQTNDRASS</sequence>
<gene>
    <name evidence="2" type="ORF">H6G05_01820</name>
</gene>
<evidence type="ECO:0000313" key="2">
    <source>
        <dbReference type="EMBL" id="MBD2315585.1"/>
    </source>
</evidence>
<feature type="region of interest" description="Disordered" evidence="1">
    <location>
        <begin position="38"/>
        <end position="80"/>
    </location>
</feature>
<keyword evidence="3" id="KW-1185">Reference proteome</keyword>
<accession>A0ABR8C5I2</accession>
<organism evidence="2 3">
    <name type="scientific">Phormidium tenue FACHB-1050</name>
    <dbReference type="NCBI Taxonomy" id="2692857"/>
    <lineage>
        <taxon>Bacteria</taxon>
        <taxon>Bacillati</taxon>
        <taxon>Cyanobacteriota</taxon>
        <taxon>Cyanophyceae</taxon>
        <taxon>Oscillatoriophycideae</taxon>
        <taxon>Oscillatoriales</taxon>
        <taxon>Oscillatoriaceae</taxon>
        <taxon>Phormidium</taxon>
    </lineage>
</organism>
<reference evidence="2 3" key="1">
    <citation type="journal article" date="2020" name="ISME J.">
        <title>Comparative genomics reveals insights into cyanobacterial evolution and habitat adaptation.</title>
        <authorList>
            <person name="Chen M.Y."/>
            <person name="Teng W.K."/>
            <person name="Zhao L."/>
            <person name="Hu C.X."/>
            <person name="Zhou Y.K."/>
            <person name="Han B.P."/>
            <person name="Song L.R."/>
            <person name="Shu W.S."/>
        </authorList>
    </citation>
    <scope>NUCLEOTIDE SEQUENCE [LARGE SCALE GENOMIC DNA]</scope>
    <source>
        <strain evidence="2 3">FACHB-1050</strain>
    </source>
</reference>
<comment type="caution">
    <text evidence="2">The sequence shown here is derived from an EMBL/GenBank/DDBJ whole genome shotgun (WGS) entry which is preliminary data.</text>
</comment>
<dbReference type="Proteomes" id="UP000618445">
    <property type="component" value="Unassembled WGS sequence"/>
</dbReference>
<evidence type="ECO:0000313" key="3">
    <source>
        <dbReference type="Proteomes" id="UP000618445"/>
    </source>
</evidence>
<protein>
    <submittedName>
        <fullName evidence="2">Uncharacterized protein</fullName>
    </submittedName>
</protein>
<evidence type="ECO:0000256" key="1">
    <source>
        <dbReference type="SAM" id="MobiDB-lite"/>
    </source>
</evidence>
<proteinExistence type="predicted"/>
<dbReference type="EMBL" id="JACJQY010000002">
    <property type="protein sequence ID" value="MBD2315585.1"/>
    <property type="molecule type" value="Genomic_DNA"/>
</dbReference>